<dbReference type="Pfam" id="PF03412">
    <property type="entry name" value="Peptidase_C39"/>
    <property type="match status" value="1"/>
</dbReference>
<dbReference type="Pfam" id="PF00005">
    <property type="entry name" value="ABC_tran"/>
    <property type="match status" value="1"/>
</dbReference>
<dbReference type="SMART" id="SM00382">
    <property type="entry name" value="AAA"/>
    <property type="match status" value="1"/>
</dbReference>
<keyword evidence="7" id="KW-0067">ATP-binding</keyword>
<keyword evidence="8 10" id="KW-1133">Transmembrane helix</keyword>
<keyword evidence="2" id="KW-0813">Transport</keyword>
<evidence type="ECO:0000256" key="1">
    <source>
        <dbReference type="ARBA" id="ARBA00004651"/>
    </source>
</evidence>
<dbReference type="InterPro" id="IPR005074">
    <property type="entry name" value="Peptidase_C39"/>
</dbReference>
<evidence type="ECO:0000256" key="6">
    <source>
        <dbReference type="ARBA" id="ARBA00022801"/>
    </source>
</evidence>
<dbReference type="CDD" id="cd18571">
    <property type="entry name" value="ABC_6TM_peptidase_like"/>
    <property type="match status" value="1"/>
</dbReference>
<dbReference type="InterPro" id="IPR017871">
    <property type="entry name" value="ABC_transporter-like_CS"/>
</dbReference>
<comment type="subcellular location">
    <subcellularLocation>
        <location evidence="1">Cell membrane</location>
        <topology evidence="1">Multi-pass membrane protein</topology>
    </subcellularLocation>
</comment>
<dbReference type="SUPFAM" id="SSF52540">
    <property type="entry name" value="P-loop containing nucleoside triphosphate hydrolases"/>
    <property type="match status" value="1"/>
</dbReference>
<dbReference type="CDD" id="cd02418">
    <property type="entry name" value="Peptidase_C39B"/>
    <property type="match status" value="1"/>
</dbReference>
<dbReference type="InterPro" id="IPR003593">
    <property type="entry name" value="AAA+_ATPase"/>
</dbReference>
<dbReference type="PROSITE" id="PS50929">
    <property type="entry name" value="ABC_TM1F"/>
    <property type="match status" value="1"/>
</dbReference>
<sequence length="737" mass="83748">MRKFHFYQQLDQMDCGPTCLKMVAKAYGKTYNLEKLRSITSINREGVSLLGLSEAAESIGFRTNGVRISLKKLKECELPAILFWNQSHFVVLYKTKASSSKNSKNANIFYIADPAKGLINYSEEEFSKCWVVGHNNSVDHGIVLLMSPSPEFYHREDDKPKKIGISYLLIYFYPYKKLFVQLLLGLGVGAILQLMLPFLTQSIVDVGINTRNLNFIYIILIAQTMLIIGRMSVDFIRSWILLHISTRVNISILTDFLIKLMKLPMSFFDTKMTGDIMQRMSDQHRIESFLTGSTLNVIFSMFNLVLFSFVLAYYNTSIFFIFLTSSILYGIWVVLFLKKRRDLDYKKFDLSSKNQSELVQLISGMQEIKLNNCERQKRWAWESIQAGLFRFNVKNLALGQYQQAGTFFINESKNVLITFLVAKSVIDGQMTLGAMMAVQYIIGQLNSPIEQMLNFIQQLQDAKISLERLNEIRDITNEEPEGKSFMSELPIGKDITLNDLSFTYPGAGNDPVLSNINLTIPEGKTTAIVGMSGSGKTTILKLLLRFYEPQYGDIKVDHTYLSQISFRFWRGICGVVMQDGFIFSDNIVRNIAVGDEYPDQEKLKKAIHVANITDFIRSLPLGLNTRIGAEGNGISQGQRQRILIARAVYKNPEYIFFDEATNALDAINEKVIMENLEAFFKGRTVVIVAHRLSTVKNADNIIVMKNGIITEQGTHAELTSKRGDYFELVKNQLELGA</sequence>
<dbReference type="InterPro" id="IPR011527">
    <property type="entry name" value="ABC1_TM_dom"/>
</dbReference>
<feature type="transmembrane region" description="Helical" evidence="10">
    <location>
        <begin position="178"/>
        <end position="200"/>
    </location>
</feature>
<dbReference type="PROSITE" id="PS00211">
    <property type="entry name" value="ABC_TRANSPORTER_1"/>
    <property type="match status" value="1"/>
</dbReference>
<dbReference type="GO" id="GO:0005524">
    <property type="term" value="F:ATP binding"/>
    <property type="evidence" value="ECO:0007669"/>
    <property type="project" value="UniProtKB-KW"/>
</dbReference>
<feature type="transmembrane region" description="Helical" evidence="10">
    <location>
        <begin position="318"/>
        <end position="337"/>
    </location>
</feature>
<keyword evidence="3" id="KW-1003">Cell membrane</keyword>
<dbReference type="AlphaFoldDB" id="A0A4R2HIP9"/>
<feature type="domain" description="Peptidase C39" evidence="13">
    <location>
        <begin position="9"/>
        <end position="137"/>
    </location>
</feature>
<evidence type="ECO:0000256" key="7">
    <source>
        <dbReference type="ARBA" id="ARBA00022840"/>
    </source>
</evidence>
<evidence type="ECO:0000256" key="9">
    <source>
        <dbReference type="ARBA" id="ARBA00023136"/>
    </source>
</evidence>
<dbReference type="OrthoDB" id="9760358at2"/>
<accession>A0A4R2HIP9</accession>
<dbReference type="RefSeq" id="WP_132529817.1">
    <property type="nucleotide sequence ID" value="NZ_BMJO01000003.1"/>
</dbReference>
<evidence type="ECO:0000256" key="10">
    <source>
        <dbReference type="SAM" id="Phobius"/>
    </source>
</evidence>
<dbReference type="InterPro" id="IPR027417">
    <property type="entry name" value="P-loop_NTPase"/>
</dbReference>
<dbReference type="EMBL" id="SLWO01000002">
    <property type="protein sequence ID" value="TCO28799.1"/>
    <property type="molecule type" value="Genomic_DNA"/>
</dbReference>
<feature type="domain" description="ABC transporter" evidence="11">
    <location>
        <begin position="495"/>
        <end position="731"/>
    </location>
</feature>
<evidence type="ECO:0000313" key="15">
    <source>
        <dbReference type="Proteomes" id="UP000295684"/>
    </source>
</evidence>
<dbReference type="PROSITE" id="PS50893">
    <property type="entry name" value="ABC_TRANSPORTER_2"/>
    <property type="match status" value="1"/>
</dbReference>
<dbReference type="Gene3D" id="3.90.70.10">
    <property type="entry name" value="Cysteine proteinases"/>
    <property type="match status" value="1"/>
</dbReference>
<evidence type="ECO:0000259" key="11">
    <source>
        <dbReference type="PROSITE" id="PS50893"/>
    </source>
</evidence>
<keyword evidence="6" id="KW-0378">Hydrolase</keyword>
<dbReference type="GO" id="GO:0006508">
    <property type="term" value="P:proteolysis"/>
    <property type="evidence" value="ECO:0007669"/>
    <property type="project" value="InterPro"/>
</dbReference>
<dbReference type="Gene3D" id="3.40.50.300">
    <property type="entry name" value="P-loop containing nucleotide triphosphate hydrolases"/>
    <property type="match status" value="1"/>
</dbReference>
<dbReference type="Gene3D" id="1.20.1560.10">
    <property type="entry name" value="ABC transporter type 1, transmembrane domain"/>
    <property type="match status" value="1"/>
</dbReference>
<feature type="domain" description="ABC transmembrane type-1" evidence="12">
    <location>
        <begin position="182"/>
        <end position="461"/>
    </location>
</feature>
<evidence type="ECO:0000256" key="3">
    <source>
        <dbReference type="ARBA" id="ARBA00022475"/>
    </source>
</evidence>
<dbReference type="SUPFAM" id="SSF90123">
    <property type="entry name" value="ABC transporter transmembrane region"/>
    <property type="match status" value="1"/>
</dbReference>
<dbReference type="PANTHER" id="PTHR43394">
    <property type="entry name" value="ATP-DEPENDENT PERMEASE MDL1, MITOCHONDRIAL"/>
    <property type="match status" value="1"/>
</dbReference>
<protein>
    <submittedName>
        <fullName evidence="14">Bacteriocin-processing peptidase</fullName>
    </submittedName>
</protein>
<gene>
    <name evidence="14" type="ORF">EV200_102216</name>
</gene>
<dbReference type="Proteomes" id="UP000295684">
    <property type="component" value="Unassembled WGS sequence"/>
</dbReference>
<evidence type="ECO:0000256" key="2">
    <source>
        <dbReference type="ARBA" id="ARBA00022448"/>
    </source>
</evidence>
<name>A0A4R2HIP9_9SPHI</name>
<dbReference type="InterPro" id="IPR003439">
    <property type="entry name" value="ABC_transporter-like_ATP-bd"/>
</dbReference>
<dbReference type="GO" id="GO:0005886">
    <property type="term" value="C:plasma membrane"/>
    <property type="evidence" value="ECO:0007669"/>
    <property type="project" value="UniProtKB-SubCell"/>
</dbReference>
<dbReference type="GO" id="GO:0015421">
    <property type="term" value="F:ABC-type oligopeptide transporter activity"/>
    <property type="evidence" value="ECO:0007669"/>
    <property type="project" value="TreeGrafter"/>
</dbReference>
<evidence type="ECO:0000259" key="13">
    <source>
        <dbReference type="PROSITE" id="PS50990"/>
    </source>
</evidence>
<evidence type="ECO:0000256" key="4">
    <source>
        <dbReference type="ARBA" id="ARBA00022692"/>
    </source>
</evidence>
<proteinExistence type="predicted"/>
<feature type="transmembrane region" description="Helical" evidence="10">
    <location>
        <begin position="212"/>
        <end position="233"/>
    </location>
</feature>
<organism evidence="14 15">
    <name type="scientific">Pedobacter psychrotolerans</name>
    <dbReference type="NCBI Taxonomy" id="1843235"/>
    <lineage>
        <taxon>Bacteria</taxon>
        <taxon>Pseudomonadati</taxon>
        <taxon>Bacteroidota</taxon>
        <taxon>Sphingobacteriia</taxon>
        <taxon>Sphingobacteriales</taxon>
        <taxon>Sphingobacteriaceae</taxon>
        <taxon>Pedobacter</taxon>
    </lineage>
</organism>
<dbReference type="PANTHER" id="PTHR43394:SF1">
    <property type="entry name" value="ATP-BINDING CASSETTE SUB-FAMILY B MEMBER 10, MITOCHONDRIAL"/>
    <property type="match status" value="1"/>
</dbReference>
<keyword evidence="5" id="KW-0547">Nucleotide-binding</keyword>
<dbReference type="InterPro" id="IPR039421">
    <property type="entry name" value="Type_1_exporter"/>
</dbReference>
<keyword evidence="4 10" id="KW-0812">Transmembrane</keyword>
<comment type="caution">
    <text evidence="14">The sequence shown here is derived from an EMBL/GenBank/DDBJ whole genome shotgun (WGS) entry which is preliminary data.</text>
</comment>
<reference evidence="14 15" key="1">
    <citation type="submission" date="2019-03" db="EMBL/GenBank/DDBJ databases">
        <title>Genomic Encyclopedia of Type Strains, Phase IV (KMG-IV): sequencing the most valuable type-strain genomes for metagenomic binning, comparative biology and taxonomic classification.</title>
        <authorList>
            <person name="Goeker M."/>
        </authorList>
    </citation>
    <scope>NUCLEOTIDE SEQUENCE [LARGE SCALE GENOMIC DNA]</scope>
    <source>
        <strain evidence="14 15">DSM 103236</strain>
    </source>
</reference>
<evidence type="ECO:0000259" key="12">
    <source>
        <dbReference type="PROSITE" id="PS50929"/>
    </source>
</evidence>
<keyword evidence="9 10" id="KW-0472">Membrane</keyword>
<dbReference type="InterPro" id="IPR036640">
    <property type="entry name" value="ABC1_TM_sf"/>
</dbReference>
<dbReference type="Pfam" id="PF00664">
    <property type="entry name" value="ABC_membrane"/>
    <property type="match status" value="1"/>
</dbReference>
<evidence type="ECO:0000313" key="14">
    <source>
        <dbReference type="EMBL" id="TCO28799.1"/>
    </source>
</evidence>
<dbReference type="PROSITE" id="PS50990">
    <property type="entry name" value="PEPTIDASE_C39"/>
    <property type="match status" value="1"/>
</dbReference>
<dbReference type="FunFam" id="3.40.50.300:FF:000299">
    <property type="entry name" value="ABC transporter ATP-binding protein/permease"/>
    <property type="match status" value="1"/>
</dbReference>
<feature type="transmembrane region" description="Helical" evidence="10">
    <location>
        <begin position="289"/>
        <end position="312"/>
    </location>
</feature>
<dbReference type="GO" id="GO:0016887">
    <property type="term" value="F:ATP hydrolysis activity"/>
    <property type="evidence" value="ECO:0007669"/>
    <property type="project" value="InterPro"/>
</dbReference>
<dbReference type="GO" id="GO:0008233">
    <property type="term" value="F:peptidase activity"/>
    <property type="evidence" value="ECO:0007669"/>
    <property type="project" value="InterPro"/>
</dbReference>
<evidence type="ECO:0000256" key="8">
    <source>
        <dbReference type="ARBA" id="ARBA00022989"/>
    </source>
</evidence>
<evidence type="ECO:0000256" key="5">
    <source>
        <dbReference type="ARBA" id="ARBA00022741"/>
    </source>
</evidence>